<organism evidence="1 2">
    <name type="scientific">Tsukamurella paurometabola (strain ATCC 8368 / DSM 20162 / CCUG 35730 / CIP 100753 / JCM 10117 / KCTC 9821 / NBRC 16120 / NCIMB 702349 / NCTC 13040)</name>
    <name type="common">Corynebacterium paurometabolum</name>
    <dbReference type="NCBI Taxonomy" id="521096"/>
    <lineage>
        <taxon>Bacteria</taxon>
        <taxon>Bacillati</taxon>
        <taxon>Actinomycetota</taxon>
        <taxon>Actinomycetes</taxon>
        <taxon>Mycobacteriales</taxon>
        <taxon>Tsukamurellaceae</taxon>
        <taxon>Tsukamurella</taxon>
    </lineage>
</organism>
<dbReference type="Pfam" id="PF21997">
    <property type="entry name" value="DUF6928"/>
    <property type="match status" value="1"/>
</dbReference>
<evidence type="ECO:0000313" key="2">
    <source>
        <dbReference type="Proteomes" id="UP000001213"/>
    </source>
</evidence>
<dbReference type="RefSeq" id="WP_013126328.1">
    <property type="nucleotide sequence ID" value="NC_014158.1"/>
</dbReference>
<keyword evidence="2" id="KW-1185">Reference proteome</keyword>
<dbReference type="InterPro" id="IPR053847">
    <property type="entry name" value="DUF6928"/>
</dbReference>
<reference evidence="1 2" key="2">
    <citation type="journal article" date="2011" name="Stand. Genomic Sci.">
        <title>Complete genome sequence of Tsukamurella paurometabola type strain (no. 33).</title>
        <authorList>
            <person name="Munk A.C."/>
            <person name="Lapidus A."/>
            <person name="Lucas S."/>
            <person name="Nolan M."/>
            <person name="Tice H."/>
            <person name="Cheng J.F."/>
            <person name="Del Rio T.G."/>
            <person name="Goodwin L."/>
            <person name="Pitluck S."/>
            <person name="Liolios K."/>
            <person name="Huntemann M."/>
            <person name="Ivanova N."/>
            <person name="Mavromatis K."/>
            <person name="Mikhailova N."/>
            <person name="Pati A."/>
            <person name="Chen A."/>
            <person name="Palaniappan K."/>
            <person name="Tapia R."/>
            <person name="Han C."/>
            <person name="Land M."/>
            <person name="Hauser L."/>
            <person name="Chang Y.J."/>
            <person name="Jeffries C.D."/>
            <person name="Brettin T."/>
            <person name="Yasawong M."/>
            <person name="Brambilla E.M."/>
            <person name="Rohde M."/>
            <person name="Sikorski J."/>
            <person name="Goker M."/>
            <person name="Detter J.C."/>
            <person name="Woyke T."/>
            <person name="Bristow J."/>
            <person name="Eisen J.A."/>
            <person name="Markowitz V."/>
            <person name="Hugenholtz P."/>
            <person name="Kyrpides N.C."/>
            <person name="Klenk H.P."/>
        </authorList>
    </citation>
    <scope>NUCLEOTIDE SEQUENCE [LARGE SCALE GENOMIC DNA]</scope>
    <source>
        <strain evidence="2">ATCC 8368 / DSM 20162 / CCUG 35730 / CIP 100753 / JCM 10117 / KCTC 9821 / NBRC 16120 / NCIMB 702349 / NCTC 13040</strain>
    </source>
</reference>
<gene>
    <name evidence="1" type="ordered locus">Tpau_1681</name>
</gene>
<reference evidence="2" key="1">
    <citation type="submission" date="2010-03" db="EMBL/GenBank/DDBJ databases">
        <title>The complete chromosome of Tsukamurella paurometabola DSM 20162.</title>
        <authorList>
            <consortium name="US DOE Joint Genome Institute (JGI-PGF)"/>
            <person name="Lucas S."/>
            <person name="Copeland A."/>
            <person name="Lapidus A."/>
            <person name="Glavina del Rio T."/>
            <person name="Dalin E."/>
            <person name="Tice H."/>
            <person name="Bruce D."/>
            <person name="Goodwin L."/>
            <person name="Pitluck S."/>
            <person name="Kyrpides N."/>
            <person name="Mavromatis K."/>
            <person name="Ivanova N."/>
            <person name="Mikhailova N."/>
            <person name="Munk A.C."/>
            <person name="Brettin T."/>
            <person name="Detter J.C."/>
            <person name="Tapia R."/>
            <person name="Han C."/>
            <person name="Larimer F."/>
            <person name="Land M."/>
            <person name="Hauser L."/>
            <person name="Markowitz V."/>
            <person name="Cheng J.-F."/>
            <person name="Hugenholtz P."/>
            <person name="Woyke T."/>
            <person name="Wu D."/>
            <person name="Jando M."/>
            <person name="Brambilla E."/>
            <person name="Klenk H.-P."/>
            <person name="Eisen J.A."/>
        </authorList>
    </citation>
    <scope>NUCLEOTIDE SEQUENCE [LARGE SCALE GENOMIC DNA]</scope>
    <source>
        <strain evidence="2">ATCC 8368 / DSM 20162 / CCUG 35730 / CIP 100753 / JCM 10117 / KCTC 9821 / NBRC 16120 / NCIMB 702349 / NCTC 13040</strain>
    </source>
</reference>
<accession>D5UM20</accession>
<dbReference type="AlphaFoldDB" id="D5UM20"/>
<proteinExistence type="predicted"/>
<dbReference type="Proteomes" id="UP000001213">
    <property type="component" value="Chromosome"/>
</dbReference>
<dbReference type="HOGENOM" id="CLU_1447063_0_0_11"/>
<evidence type="ECO:0000313" key="1">
    <source>
        <dbReference type="EMBL" id="ADG78300.1"/>
    </source>
</evidence>
<protein>
    <submittedName>
        <fullName evidence="1">Uncharacterized protein</fullName>
    </submittedName>
</protein>
<sequence>MGASCSFIVLSVGDPKRWFDDLPPLDAEATDRLARRFAGDLVFDGATDLGRGTAPFEDMVAAGVFGPLAIVVARELATESTALPLAVVSTEPYTCVDHFVLQSTVGLGCYGHWSEGRLVRAFAAADSDIYDDIGERMPFEIGVNYDEDHSFGWMVNEAMALRLGFLFEGRWIEDAIRPGDVPLRRYRYRR</sequence>
<dbReference type="KEGG" id="tpr:Tpau_1681"/>
<dbReference type="EMBL" id="CP001966">
    <property type="protein sequence ID" value="ADG78300.1"/>
    <property type="molecule type" value="Genomic_DNA"/>
</dbReference>
<name>D5UM20_TSUPD</name>